<evidence type="ECO:0000313" key="1">
    <source>
        <dbReference type="EMBL" id="AHI53110.1"/>
    </source>
</evidence>
<dbReference type="OrthoDB" id="389627at2"/>
<sequence length="109" mass="12870">MSEKELLEKIEQLELKLESFHQKENYINNGVLKTKEIYEVARHNSERIIIKTIDIAYGLKQKLEEILKDLTLETSSSENIKQHIKEINTILYNKEEIKEISKKIVDSIK</sequence>
<dbReference type="RefSeq" id="WP_025363339.1">
    <property type="nucleotide sequence ID" value="NZ_CP006681.1"/>
</dbReference>
<dbReference type="AlphaFoldDB" id="W6A887"/>
<dbReference type="HOGENOM" id="CLU_160727_0_0_14"/>
<proteinExistence type="predicted"/>
<dbReference type="KEGG" id="scq:SCULI_v1c07690"/>
<dbReference type="Proteomes" id="UP000019267">
    <property type="component" value="Chromosome"/>
</dbReference>
<name>W6A887_9MOLU</name>
<evidence type="ECO:0000313" key="2">
    <source>
        <dbReference type="Proteomes" id="UP000019267"/>
    </source>
</evidence>
<protein>
    <submittedName>
        <fullName evidence="1">Uncharacterized protein</fullName>
    </submittedName>
</protein>
<dbReference type="PATRIC" id="fig|1276246.3.peg.767"/>
<accession>W6A887</accession>
<gene>
    <name evidence="1" type="ORF">SCULI_v1c07690</name>
</gene>
<dbReference type="STRING" id="1276246.SCULI_v1c07690"/>
<reference evidence="1 2" key="1">
    <citation type="journal article" date="2014" name="Genome Biol. Evol.">
        <title>Molecular evolution of the substrate utilization strategies and putative virulence factors in mosquito-associated Spiroplasma species.</title>
        <authorList>
            <person name="Chang T.H."/>
            <person name="Lo W.S."/>
            <person name="Ku C."/>
            <person name="Chen L.L."/>
            <person name="Kuo C.H."/>
        </authorList>
    </citation>
    <scope>NUCLEOTIDE SEQUENCE [LARGE SCALE GENOMIC DNA]</scope>
    <source>
        <strain evidence="1">AES-1</strain>
    </source>
</reference>
<dbReference type="EMBL" id="CP006681">
    <property type="protein sequence ID" value="AHI53110.1"/>
    <property type="molecule type" value="Genomic_DNA"/>
</dbReference>
<keyword evidence="2" id="KW-1185">Reference proteome</keyword>
<organism evidence="1 2">
    <name type="scientific">Spiroplasma culicicola AES-1</name>
    <dbReference type="NCBI Taxonomy" id="1276246"/>
    <lineage>
        <taxon>Bacteria</taxon>
        <taxon>Bacillati</taxon>
        <taxon>Mycoplasmatota</taxon>
        <taxon>Mollicutes</taxon>
        <taxon>Entomoplasmatales</taxon>
        <taxon>Spiroplasmataceae</taxon>
        <taxon>Spiroplasma</taxon>
    </lineage>
</organism>